<sequence>MTGRRGRPPGVLEAPCGWTSLRDVARRLGLSSEMASVLRQQGNFPLAVWDAGHWIVPDSDVEAEIQRRRDINAGRARRERVTGRARKRLRERME</sequence>
<name>A0A0F9B581_9ZZZZ</name>
<evidence type="ECO:0000313" key="1">
    <source>
        <dbReference type="EMBL" id="KKL17029.1"/>
    </source>
</evidence>
<accession>A0A0F9B581</accession>
<comment type="caution">
    <text evidence="1">The sequence shown here is derived from an EMBL/GenBank/DDBJ whole genome shotgun (WGS) entry which is preliminary data.</text>
</comment>
<gene>
    <name evidence="1" type="ORF">LCGC14_2489680</name>
</gene>
<dbReference type="AlphaFoldDB" id="A0A0F9B581"/>
<organism evidence="1">
    <name type="scientific">marine sediment metagenome</name>
    <dbReference type="NCBI Taxonomy" id="412755"/>
    <lineage>
        <taxon>unclassified sequences</taxon>
        <taxon>metagenomes</taxon>
        <taxon>ecological metagenomes</taxon>
    </lineage>
</organism>
<dbReference type="EMBL" id="LAZR01039429">
    <property type="protein sequence ID" value="KKL17029.1"/>
    <property type="molecule type" value="Genomic_DNA"/>
</dbReference>
<protein>
    <submittedName>
        <fullName evidence="1">Uncharacterized protein</fullName>
    </submittedName>
</protein>
<proteinExistence type="predicted"/>
<reference evidence="1" key="1">
    <citation type="journal article" date="2015" name="Nature">
        <title>Complex archaea that bridge the gap between prokaryotes and eukaryotes.</title>
        <authorList>
            <person name="Spang A."/>
            <person name="Saw J.H."/>
            <person name="Jorgensen S.L."/>
            <person name="Zaremba-Niedzwiedzka K."/>
            <person name="Martijn J."/>
            <person name="Lind A.E."/>
            <person name="van Eijk R."/>
            <person name="Schleper C."/>
            <person name="Guy L."/>
            <person name="Ettema T.J."/>
        </authorList>
    </citation>
    <scope>NUCLEOTIDE SEQUENCE</scope>
</reference>